<dbReference type="InterPro" id="IPR003675">
    <property type="entry name" value="Rce1/LyrA-like_dom"/>
</dbReference>
<dbReference type="AlphaFoldDB" id="A0AAX3X7P0"/>
<name>A0AAX3X7P0_9LACO</name>
<dbReference type="Pfam" id="PF02517">
    <property type="entry name" value="Rce1-like"/>
    <property type="match status" value="1"/>
</dbReference>
<keyword evidence="4" id="KW-0378">Hydrolase</keyword>
<feature type="transmembrane region" description="Helical" evidence="2">
    <location>
        <begin position="190"/>
        <end position="209"/>
    </location>
</feature>
<evidence type="ECO:0000256" key="1">
    <source>
        <dbReference type="ARBA" id="ARBA00009067"/>
    </source>
</evidence>
<keyword evidence="2" id="KW-0472">Membrane</keyword>
<dbReference type="GO" id="GO:0004175">
    <property type="term" value="F:endopeptidase activity"/>
    <property type="evidence" value="ECO:0007669"/>
    <property type="project" value="UniProtKB-ARBA"/>
</dbReference>
<keyword evidence="2" id="KW-0812">Transmembrane</keyword>
<feature type="transmembrane region" description="Helical" evidence="2">
    <location>
        <begin position="260"/>
        <end position="283"/>
    </location>
</feature>
<dbReference type="EMBL" id="CP123971">
    <property type="protein sequence ID" value="WII28711.1"/>
    <property type="molecule type" value="Genomic_DNA"/>
</dbReference>
<feature type="transmembrane region" description="Helical" evidence="2">
    <location>
        <begin position="165"/>
        <end position="184"/>
    </location>
</feature>
<accession>A0AAX3X7P0</accession>
<keyword evidence="2" id="KW-1133">Transmembrane helix</keyword>
<keyword evidence="4" id="KW-0645">Protease</keyword>
<dbReference type="PANTHER" id="PTHR39430:SF1">
    <property type="entry name" value="PROTEASE"/>
    <property type="match status" value="1"/>
</dbReference>
<dbReference type="PANTHER" id="PTHR39430">
    <property type="entry name" value="MEMBRANE-ASSOCIATED PROTEASE-RELATED"/>
    <property type="match status" value="1"/>
</dbReference>
<dbReference type="Proteomes" id="UP001231316">
    <property type="component" value="Chromosome"/>
</dbReference>
<dbReference type="GO" id="GO:0008237">
    <property type="term" value="F:metallopeptidase activity"/>
    <property type="evidence" value="ECO:0007669"/>
    <property type="project" value="UniProtKB-KW"/>
</dbReference>
<feature type="transmembrane region" description="Helical" evidence="2">
    <location>
        <begin position="125"/>
        <end position="144"/>
    </location>
</feature>
<organism evidence="4 5">
    <name type="scientific">Ligilactobacillus salivarius</name>
    <dbReference type="NCBI Taxonomy" id="1624"/>
    <lineage>
        <taxon>Bacteria</taxon>
        <taxon>Bacillati</taxon>
        <taxon>Bacillota</taxon>
        <taxon>Bacilli</taxon>
        <taxon>Lactobacillales</taxon>
        <taxon>Lactobacillaceae</taxon>
        <taxon>Ligilactobacillus</taxon>
    </lineage>
</organism>
<feature type="domain" description="CAAX prenyl protease 2/Lysostaphin resistance protein A-like" evidence="3">
    <location>
        <begin position="134"/>
        <end position="225"/>
    </location>
</feature>
<reference evidence="4" key="1">
    <citation type="submission" date="2023-04" db="EMBL/GenBank/DDBJ databases">
        <title>Four porcine-derived lactic acid bacteria strains analyses and their evaluation as potential probiotics based on genomics.</title>
        <authorList>
            <person name="Niu D."/>
        </authorList>
    </citation>
    <scope>NUCLEOTIDE SEQUENCE</scope>
    <source>
        <strain evidence="4">ZSA5</strain>
    </source>
</reference>
<feature type="transmembrane region" description="Helical" evidence="2">
    <location>
        <begin position="99"/>
        <end position="119"/>
    </location>
</feature>
<evidence type="ECO:0000313" key="5">
    <source>
        <dbReference type="Proteomes" id="UP001231316"/>
    </source>
</evidence>
<dbReference type="EC" id="3.4.-.-" evidence="4"/>
<sequence length="295" mass="32301">MHRPDCYSYSSTSSKLTILSPTRLTISPTFFKYLGCKYIVFISNPGTSTDTPVFLTITLIGEIIVPIYLFIYYRAKNNLDALDIVMPFKKDKIAQKFGIGYLIGFLAFAIIFAIAVFGGGFTTKIVWSSKNIILFVLMLIGFLIQGTTEEIVCRGYVQGRITEKLGVFWAIALSALFFASGHLGNAGVSLEGFVGLLAFGILTALLRFYTGDLWLCGALHGAWNFAEGPFFGTPVSGISGTELLFKSTSVPHHPWLNGGAFGIEASLTCIIVLILLSFLTVYLGQKYSDNKLDLN</sequence>
<dbReference type="GO" id="GO:0080120">
    <property type="term" value="P:CAAX-box protein maturation"/>
    <property type="evidence" value="ECO:0007669"/>
    <property type="project" value="UniProtKB-ARBA"/>
</dbReference>
<feature type="transmembrane region" description="Helical" evidence="2">
    <location>
        <begin position="221"/>
        <end position="240"/>
    </location>
</feature>
<protein>
    <submittedName>
        <fullName evidence="4">CPBP family intramembrane metalloprotease</fullName>
        <ecNumber evidence="4">3.4.-.-</ecNumber>
    </submittedName>
</protein>
<feature type="transmembrane region" description="Helical" evidence="2">
    <location>
        <begin position="53"/>
        <end position="73"/>
    </location>
</feature>
<evidence type="ECO:0000256" key="2">
    <source>
        <dbReference type="SAM" id="Phobius"/>
    </source>
</evidence>
<evidence type="ECO:0000259" key="3">
    <source>
        <dbReference type="Pfam" id="PF02517"/>
    </source>
</evidence>
<proteinExistence type="inferred from homology"/>
<keyword evidence="4" id="KW-0482">Metalloprotease</keyword>
<comment type="similarity">
    <text evidence="1">Belongs to the UPF0177 family.</text>
</comment>
<gene>
    <name evidence="4" type="ORF">QFE45_00750</name>
</gene>
<evidence type="ECO:0000313" key="4">
    <source>
        <dbReference type="EMBL" id="WII28711.1"/>
    </source>
</evidence>